<feature type="domain" description="Thiolase N-terminal" evidence="3">
    <location>
        <begin position="25"/>
        <end position="103"/>
    </location>
</feature>
<dbReference type="InterPro" id="IPR050215">
    <property type="entry name" value="Thiolase-like_sf_Thiolase"/>
</dbReference>
<dbReference type="SUPFAM" id="SSF53901">
    <property type="entry name" value="Thiolase-like"/>
    <property type="match status" value="1"/>
</dbReference>
<proteinExistence type="predicted"/>
<dbReference type="Pfam" id="PF00108">
    <property type="entry name" value="Thiolase_N"/>
    <property type="match status" value="1"/>
</dbReference>
<dbReference type="Proteomes" id="UP000414233">
    <property type="component" value="Unassembled WGS sequence"/>
</dbReference>
<keyword evidence="1" id="KW-0276">Fatty acid metabolism</keyword>
<protein>
    <submittedName>
        <fullName evidence="4">Acetyl-CoA acetyltransferase</fullName>
    </submittedName>
</protein>
<dbReference type="GO" id="GO:0006635">
    <property type="term" value="P:fatty acid beta-oxidation"/>
    <property type="evidence" value="ECO:0007669"/>
    <property type="project" value="TreeGrafter"/>
</dbReference>
<dbReference type="InterPro" id="IPR016039">
    <property type="entry name" value="Thiolase-like"/>
</dbReference>
<evidence type="ECO:0000256" key="1">
    <source>
        <dbReference type="ARBA" id="ARBA00022832"/>
    </source>
</evidence>
<gene>
    <name evidence="4" type="ORF">PTE30175_00541</name>
</gene>
<reference evidence="4 5" key="1">
    <citation type="submission" date="2019-08" db="EMBL/GenBank/DDBJ databases">
        <authorList>
            <person name="Peeters C."/>
        </authorList>
    </citation>
    <scope>NUCLEOTIDE SEQUENCE [LARGE SCALE GENOMIC DNA]</scope>
    <source>
        <strain evidence="4 5">LMG 30175</strain>
    </source>
</reference>
<sequence length="127" mass="13439">MPQETDAVAAAANPEVEAIIDAERERAGISREAQDRFSAESQRKTEAAQLAGRFADEIVSVTTTMAVTDKETGVVSQHEATVDADTCNRLGTTYEALAKLAPVKGPEKFVTMCIAGGMGAAGLFEIY</sequence>
<keyword evidence="5" id="KW-1185">Reference proteome</keyword>
<evidence type="ECO:0000256" key="2">
    <source>
        <dbReference type="ARBA" id="ARBA00023098"/>
    </source>
</evidence>
<organism evidence="4 5">
    <name type="scientific">Pandoraea terrae</name>
    <dbReference type="NCBI Taxonomy" id="1537710"/>
    <lineage>
        <taxon>Bacteria</taxon>
        <taxon>Pseudomonadati</taxon>
        <taxon>Pseudomonadota</taxon>
        <taxon>Betaproteobacteria</taxon>
        <taxon>Burkholderiales</taxon>
        <taxon>Burkholderiaceae</taxon>
        <taxon>Pandoraea</taxon>
    </lineage>
</organism>
<dbReference type="GO" id="GO:0003988">
    <property type="term" value="F:acetyl-CoA C-acyltransferase activity"/>
    <property type="evidence" value="ECO:0007669"/>
    <property type="project" value="TreeGrafter"/>
</dbReference>
<dbReference type="Gene3D" id="3.40.47.10">
    <property type="match status" value="1"/>
</dbReference>
<name>A0A5E4S420_9BURK</name>
<keyword evidence="4" id="KW-0808">Transferase</keyword>
<dbReference type="InterPro" id="IPR020616">
    <property type="entry name" value="Thiolase_N"/>
</dbReference>
<dbReference type="AlphaFoldDB" id="A0A5E4S420"/>
<dbReference type="PANTHER" id="PTHR43853">
    <property type="entry name" value="3-KETOACYL-COA THIOLASE, PEROXISOMAL"/>
    <property type="match status" value="1"/>
</dbReference>
<evidence type="ECO:0000313" key="5">
    <source>
        <dbReference type="Proteomes" id="UP000414233"/>
    </source>
</evidence>
<dbReference type="GO" id="GO:0010124">
    <property type="term" value="P:phenylacetate catabolic process"/>
    <property type="evidence" value="ECO:0007669"/>
    <property type="project" value="TreeGrafter"/>
</dbReference>
<accession>A0A5E4S420</accession>
<dbReference type="PANTHER" id="PTHR43853:SF8">
    <property type="entry name" value="3-KETOACYL-COA THIOLASE, PEROXISOMAL"/>
    <property type="match status" value="1"/>
</dbReference>
<dbReference type="EMBL" id="CABPRZ010000002">
    <property type="protein sequence ID" value="VVD70496.1"/>
    <property type="molecule type" value="Genomic_DNA"/>
</dbReference>
<evidence type="ECO:0000313" key="4">
    <source>
        <dbReference type="EMBL" id="VVD70496.1"/>
    </source>
</evidence>
<evidence type="ECO:0000259" key="3">
    <source>
        <dbReference type="Pfam" id="PF00108"/>
    </source>
</evidence>
<keyword evidence="2" id="KW-0443">Lipid metabolism</keyword>